<keyword evidence="5" id="KW-0328">Glycosyltransferase</keyword>
<dbReference type="GO" id="GO:0009244">
    <property type="term" value="P:lipopolysaccharide core region biosynthetic process"/>
    <property type="evidence" value="ECO:0007669"/>
    <property type="project" value="InterPro"/>
</dbReference>
<dbReference type="GO" id="GO:0008713">
    <property type="term" value="F:ADP-heptose-lipopolysaccharide heptosyltransferase activity"/>
    <property type="evidence" value="ECO:0007669"/>
    <property type="project" value="TreeGrafter"/>
</dbReference>
<evidence type="ECO:0000256" key="1">
    <source>
        <dbReference type="ARBA" id="ARBA00004515"/>
    </source>
</evidence>
<reference evidence="14 15" key="2">
    <citation type="submission" date="2020-03" db="EMBL/GenBank/DDBJ databases">
        <title>Campylobacter portucalensis sp. nov., a new species of Campylobacter isolated from the reproductive tract of bulls.</title>
        <authorList>
            <person name="Silva M.F."/>
            <person name="Pereira G."/>
            <person name="Carneiro C."/>
            <person name="Hemphill A."/>
            <person name="Mateus L."/>
            <person name="Lopes-Da-Costa L."/>
            <person name="Silva E."/>
        </authorList>
    </citation>
    <scope>NUCLEOTIDE SEQUENCE [LARGE SCALE GENOMIC DNA]</scope>
    <source>
        <strain evidence="14 15">FMV-PI01</strain>
    </source>
</reference>
<evidence type="ECO:0000256" key="7">
    <source>
        <dbReference type="ARBA" id="ARBA00022985"/>
    </source>
</evidence>
<keyword evidence="4" id="KW-0997">Cell inner membrane</keyword>
<sequence>MRVLIVRLSALGDIIQASIVLQFIKKHFNDSKIDWICEERFSEILENHPLINQVIKINLKDKNYLKSLKTLIKARKNEYDLVIDFQGLIKSSIISRIISKNTIGFDKFSSREALSSLFYKNKFNINYNENIIIRNLSLAGFALNFKFDKDEILNKFPCFQTKISNKNIEKKRILLAPFASEESKIYDKFNYLASNLSYKENEVYVCFGSEKERLKAKEIIANSKAILLDKMSLKELVYFINSCDLVIGNDSAITHLAWAQNRPSITLFGNRPSSRNSYQTPVNLVIDTGKKIDAFKIDKTDFCINEIDPNLIIQKANKLLKTINDG</sequence>
<evidence type="ECO:0000256" key="11">
    <source>
        <dbReference type="ARBA" id="ARBA00044190"/>
    </source>
</evidence>
<reference evidence="14 15" key="1">
    <citation type="submission" date="2019-09" db="EMBL/GenBank/DDBJ databases">
        <authorList>
            <person name="Silva M."/>
            <person name="Pereira G."/>
            <person name="Lopes-Da-Costa L."/>
            <person name="Silva E."/>
        </authorList>
    </citation>
    <scope>NUCLEOTIDE SEQUENCE [LARGE SCALE GENOMIC DNA]</scope>
    <source>
        <strain evidence="14 15">FMV-PI01</strain>
    </source>
</reference>
<comment type="catalytic activity">
    <reaction evidence="13">
        <text>an alpha-Kdo-(2-&gt;4)-alpha-Kdo-(2-&gt;6)-lipid A + ADP-L-glycero-beta-D-manno-heptose = an L-alpha-D-Hep-(1-&gt;5)-[alpha-Kdo-(2-&gt;4)]-alpha-Kdo-(2-&gt;6)-lipid A + ADP + H(+)</text>
        <dbReference type="Rhea" id="RHEA:74067"/>
        <dbReference type="ChEBI" id="CHEBI:15378"/>
        <dbReference type="ChEBI" id="CHEBI:61506"/>
        <dbReference type="ChEBI" id="CHEBI:176431"/>
        <dbReference type="ChEBI" id="CHEBI:193068"/>
        <dbReference type="ChEBI" id="CHEBI:456216"/>
        <dbReference type="EC" id="2.4.99.23"/>
    </reaction>
</comment>
<evidence type="ECO:0000313" key="15">
    <source>
        <dbReference type="Proteomes" id="UP000476338"/>
    </source>
</evidence>
<evidence type="ECO:0000256" key="3">
    <source>
        <dbReference type="ARBA" id="ARBA00022475"/>
    </source>
</evidence>
<comment type="caution">
    <text evidence="14">The sequence shown here is derived from an EMBL/GenBank/DDBJ whole genome shotgun (WGS) entry which is preliminary data.</text>
</comment>
<protein>
    <recommendedName>
        <fullName evidence="11">Lipopolysaccharide heptosyltransferase 1</fullName>
        <ecNumber evidence="10">2.4.99.23</ecNumber>
    </recommendedName>
    <alternativeName>
        <fullName evidence="12">ADP-heptose:lipopolysaccharide heptosyltransferase I</fullName>
    </alternativeName>
</protein>
<comment type="subcellular location">
    <subcellularLocation>
        <location evidence="1">Cell inner membrane</location>
        <topology evidence="1">Peripheral membrane protein</topology>
        <orientation evidence="1">Cytoplasmic side</orientation>
    </subcellularLocation>
</comment>
<evidence type="ECO:0000256" key="4">
    <source>
        <dbReference type="ARBA" id="ARBA00022519"/>
    </source>
</evidence>
<keyword evidence="7" id="KW-0448">Lipopolysaccharide biosynthesis</keyword>
<proteinExistence type="inferred from homology"/>
<keyword evidence="6 14" id="KW-0808">Transferase</keyword>
<dbReference type="SUPFAM" id="SSF53756">
    <property type="entry name" value="UDP-Glycosyltransferase/glycogen phosphorylase"/>
    <property type="match status" value="1"/>
</dbReference>
<evidence type="ECO:0000256" key="8">
    <source>
        <dbReference type="ARBA" id="ARBA00023136"/>
    </source>
</evidence>
<keyword evidence="3" id="KW-1003">Cell membrane</keyword>
<evidence type="ECO:0000256" key="12">
    <source>
        <dbReference type="ARBA" id="ARBA00044330"/>
    </source>
</evidence>
<dbReference type="Pfam" id="PF01075">
    <property type="entry name" value="Glyco_transf_9"/>
    <property type="match status" value="1"/>
</dbReference>
<gene>
    <name evidence="14" type="primary">waaC</name>
    <name evidence="14" type="ORF">F1B92_05040</name>
</gene>
<dbReference type="RefSeq" id="WP_154570806.1">
    <property type="nucleotide sequence ID" value="NZ_VWSJ01000016.1"/>
</dbReference>
<dbReference type="GO" id="GO:0005886">
    <property type="term" value="C:plasma membrane"/>
    <property type="evidence" value="ECO:0007669"/>
    <property type="project" value="UniProtKB-SubCell"/>
</dbReference>
<dbReference type="PANTHER" id="PTHR30160">
    <property type="entry name" value="TETRAACYLDISACCHARIDE 4'-KINASE-RELATED"/>
    <property type="match status" value="1"/>
</dbReference>
<evidence type="ECO:0000256" key="10">
    <source>
        <dbReference type="ARBA" id="ARBA00044041"/>
    </source>
</evidence>
<comment type="pathway">
    <text evidence="2">Bacterial outer membrane biogenesis; LPS core biosynthesis.</text>
</comment>
<accession>A0A6L5WJW5</accession>
<dbReference type="AlphaFoldDB" id="A0A6L5WJW5"/>
<evidence type="ECO:0000256" key="2">
    <source>
        <dbReference type="ARBA" id="ARBA00004713"/>
    </source>
</evidence>
<keyword evidence="15" id="KW-1185">Reference proteome</keyword>
<dbReference type="CDD" id="cd03789">
    <property type="entry name" value="GT9_LPS_heptosyltransferase"/>
    <property type="match status" value="1"/>
</dbReference>
<evidence type="ECO:0000256" key="6">
    <source>
        <dbReference type="ARBA" id="ARBA00022679"/>
    </source>
</evidence>
<dbReference type="PANTHER" id="PTHR30160:SF19">
    <property type="entry name" value="LIPOPOLYSACCHARIDE HEPTOSYLTRANSFERASE 1"/>
    <property type="match status" value="1"/>
</dbReference>
<dbReference type="Gene3D" id="3.40.50.2000">
    <property type="entry name" value="Glycogen Phosphorylase B"/>
    <property type="match status" value="2"/>
</dbReference>
<dbReference type="EMBL" id="VWSJ01000016">
    <property type="protein sequence ID" value="MSN96537.1"/>
    <property type="molecule type" value="Genomic_DNA"/>
</dbReference>
<dbReference type="InterPro" id="IPR002201">
    <property type="entry name" value="Glyco_trans_9"/>
</dbReference>
<evidence type="ECO:0000256" key="9">
    <source>
        <dbReference type="ARBA" id="ARBA00043995"/>
    </source>
</evidence>
<dbReference type="EC" id="2.4.99.23" evidence="10"/>
<dbReference type="NCBIfam" id="TIGR02193">
    <property type="entry name" value="heptsyl_trn_I"/>
    <property type="match status" value="1"/>
</dbReference>
<evidence type="ECO:0000256" key="13">
    <source>
        <dbReference type="ARBA" id="ARBA00049201"/>
    </source>
</evidence>
<dbReference type="GO" id="GO:0005829">
    <property type="term" value="C:cytosol"/>
    <property type="evidence" value="ECO:0007669"/>
    <property type="project" value="TreeGrafter"/>
</dbReference>
<organism evidence="14 15">
    <name type="scientific">Campylobacter portucalensis</name>
    <dbReference type="NCBI Taxonomy" id="2608384"/>
    <lineage>
        <taxon>Bacteria</taxon>
        <taxon>Pseudomonadati</taxon>
        <taxon>Campylobacterota</taxon>
        <taxon>Epsilonproteobacteria</taxon>
        <taxon>Campylobacterales</taxon>
        <taxon>Campylobacteraceae</taxon>
        <taxon>Campylobacter</taxon>
    </lineage>
</organism>
<name>A0A6L5WJW5_9BACT</name>
<evidence type="ECO:0000256" key="5">
    <source>
        <dbReference type="ARBA" id="ARBA00022676"/>
    </source>
</evidence>
<evidence type="ECO:0000313" key="14">
    <source>
        <dbReference type="EMBL" id="MSN96537.1"/>
    </source>
</evidence>
<comment type="similarity">
    <text evidence="9">Belongs to the glycosyltransferase 9 family.</text>
</comment>
<dbReference type="InterPro" id="IPR011908">
    <property type="entry name" value="LipoPS_heptosylTferase-I"/>
</dbReference>
<dbReference type="Proteomes" id="UP000476338">
    <property type="component" value="Unassembled WGS sequence"/>
</dbReference>
<keyword evidence="8" id="KW-0472">Membrane</keyword>
<dbReference type="InterPro" id="IPR051199">
    <property type="entry name" value="LPS_LOS_Heptosyltrfase"/>
</dbReference>